<reference evidence="1 2" key="1">
    <citation type="journal article" date="2018" name="Evol. Lett.">
        <title>Horizontal gene cluster transfer increased hallucinogenic mushroom diversity.</title>
        <authorList>
            <person name="Reynolds H.T."/>
            <person name="Vijayakumar V."/>
            <person name="Gluck-Thaler E."/>
            <person name="Korotkin H.B."/>
            <person name="Matheny P.B."/>
            <person name="Slot J.C."/>
        </authorList>
    </citation>
    <scope>NUCLEOTIDE SEQUENCE [LARGE SCALE GENOMIC DNA]</scope>
    <source>
        <strain evidence="1 2">2631</strain>
    </source>
</reference>
<dbReference type="AlphaFoldDB" id="A0A409W5Q8"/>
<protein>
    <submittedName>
        <fullName evidence="1">Uncharacterized protein</fullName>
    </submittedName>
</protein>
<organism evidence="1 2">
    <name type="scientific">Psilocybe cyanescens</name>
    <dbReference type="NCBI Taxonomy" id="93625"/>
    <lineage>
        <taxon>Eukaryota</taxon>
        <taxon>Fungi</taxon>
        <taxon>Dikarya</taxon>
        <taxon>Basidiomycota</taxon>
        <taxon>Agaricomycotina</taxon>
        <taxon>Agaricomycetes</taxon>
        <taxon>Agaricomycetidae</taxon>
        <taxon>Agaricales</taxon>
        <taxon>Agaricineae</taxon>
        <taxon>Strophariaceae</taxon>
        <taxon>Psilocybe</taxon>
    </lineage>
</organism>
<proteinExistence type="predicted"/>
<name>A0A409W5Q8_PSICY</name>
<dbReference type="Proteomes" id="UP000283269">
    <property type="component" value="Unassembled WGS sequence"/>
</dbReference>
<evidence type="ECO:0000313" key="2">
    <source>
        <dbReference type="Proteomes" id="UP000283269"/>
    </source>
</evidence>
<dbReference type="EMBL" id="NHYD01003738">
    <property type="protein sequence ID" value="PPQ73822.1"/>
    <property type="molecule type" value="Genomic_DNA"/>
</dbReference>
<gene>
    <name evidence="1" type="ORF">CVT25_015156</name>
</gene>
<sequence>MRLGCFEKQYAPRSPVNGATLEILVRPSADEFETWSISMGEDVVDHTHRISRMGGDSNSDSRSVRGILHRDLEWL</sequence>
<accession>A0A409W5Q8</accession>
<keyword evidence="2" id="KW-1185">Reference proteome</keyword>
<comment type="caution">
    <text evidence="1">The sequence shown here is derived from an EMBL/GenBank/DDBJ whole genome shotgun (WGS) entry which is preliminary data.</text>
</comment>
<dbReference type="InParanoid" id="A0A409W5Q8"/>
<evidence type="ECO:0000313" key="1">
    <source>
        <dbReference type="EMBL" id="PPQ73822.1"/>
    </source>
</evidence>